<evidence type="ECO:0000313" key="2">
    <source>
        <dbReference type="Proteomes" id="UP000006196"/>
    </source>
</evidence>
<reference evidence="1" key="1">
    <citation type="submission" date="2009-01" db="EMBL/GenBank/DDBJ databases">
        <authorList>
            <person name="Qin X."/>
            <person name="Bachman B."/>
            <person name="Battles P."/>
            <person name="Bell A."/>
            <person name="Bess C."/>
            <person name="Bickham C."/>
            <person name="Chaboub L."/>
            <person name="Chen D."/>
            <person name="Coyle M."/>
            <person name="Deiros D.R."/>
            <person name="Dinh H."/>
            <person name="Forbes L."/>
            <person name="Fowler G."/>
            <person name="Francisco L."/>
            <person name="Fu Q."/>
            <person name="Gubbala S."/>
            <person name="Hale W."/>
            <person name="Han Y."/>
            <person name="Hemphill L."/>
            <person name="Highlander S.K."/>
            <person name="Hirani K."/>
            <person name="Hogues M."/>
            <person name="Jackson L."/>
            <person name="Jakkamsetti A."/>
            <person name="Javaid M."/>
            <person name="Jiang H."/>
            <person name="Korchina V."/>
            <person name="Kovar C."/>
            <person name="Lara F."/>
            <person name="Lee S."/>
            <person name="Mata R."/>
            <person name="Mathew T."/>
            <person name="Moen C."/>
            <person name="Morales K."/>
            <person name="Munidasa M."/>
            <person name="Nazareth L."/>
            <person name="Ngo R."/>
            <person name="Nguyen L."/>
            <person name="Okwuonu G."/>
            <person name="Ongeri F."/>
            <person name="Patil S."/>
            <person name="Petrosino J."/>
            <person name="Pham C."/>
            <person name="Pham P."/>
            <person name="Pu L.-L."/>
            <person name="Puazo M."/>
            <person name="Raj R."/>
            <person name="Reid J."/>
            <person name="Rouhana J."/>
            <person name="Saada N."/>
            <person name="Shang Y."/>
            <person name="Simmons D."/>
            <person name="Thornton R."/>
            <person name="Warren J."/>
            <person name="Weissenberger G."/>
            <person name="Zhang J."/>
            <person name="Zhang L."/>
            <person name="Zhou C."/>
            <person name="Zhu D."/>
            <person name="Muzny D."/>
            <person name="Worley K."/>
            <person name="Gibbs R."/>
        </authorList>
    </citation>
    <scope>NUCLEOTIDE SEQUENCE [LARGE SCALE GENOMIC DNA]</scope>
    <source>
        <strain evidence="1">DSM 44291</strain>
    </source>
</reference>
<protein>
    <submittedName>
        <fullName evidence="1">Uncharacterized protein</fullName>
    </submittedName>
</protein>
<dbReference type="AlphaFoldDB" id="C0XTY7"/>
<gene>
    <name evidence="1" type="ORF">HMPREF0298_1907</name>
</gene>
<dbReference type="HOGENOM" id="CLU_3006529_0_0_11"/>
<dbReference type="EMBL" id="ACHJ01000158">
    <property type="protein sequence ID" value="EEI16321.1"/>
    <property type="molecule type" value="Genomic_DNA"/>
</dbReference>
<name>C0XTY7_CORLD</name>
<keyword evidence="2" id="KW-1185">Reference proteome</keyword>
<proteinExistence type="predicted"/>
<dbReference type="Proteomes" id="UP000006196">
    <property type="component" value="Unassembled WGS sequence"/>
</dbReference>
<accession>C0XTY7</accession>
<sequence length="56" mass="6453">MKVGDAAQELGITRKRLIRMIHAKQIKARKLPPAARNSPFWVPRSEIERVLREFAA</sequence>
<comment type="caution">
    <text evidence="1">The sequence shown here is derived from an EMBL/GenBank/DDBJ whole genome shotgun (WGS) entry which is preliminary data.</text>
</comment>
<dbReference type="STRING" id="525263.HMPREF0298_1907"/>
<evidence type="ECO:0000313" key="1">
    <source>
        <dbReference type="EMBL" id="EEI16321.1"/>
    </source>
</evidence>
<organism evidence="1 2">
    <name type="scientific">Corynebacterium lipophiloflavum (strain ATCC 700352 / DSM 44291 / CCUG 37336 / JCM 10383 / DMMZ 1944)</name>
    <dbReference type="NCBI Taxonomy" id="525263"/>
    <lineage>
        <taxon>Bacteria</taxon>
        <taxon>Bacillati</taxon>
        <taxon>Actinomycetota</taxon>
        <taxon>Actinomycetes</taxon>
        <taxon>Mycobacteriales</taxon>
        <taxon>Corynebacteriaceae</taxon>
        <taxon>Corynebacterium</taxon>
    </lineage>
</organism>